<dbReference type="Proteomes" id="UP000248924">
    <property type="component" value="Unassembled WGS sequence"/>
</dbReference>
<feature type="compositionally biased region" description="Polar residues" evidence="1">
    <location>
        <begin position="71"/>
        <end position="83"/>
    </location>
</feature>
<evidence type="ECO:0000313" key="2">
    <source>
        <dbReference type="EMBL" id="PZG09664.1"/>
    </source>
</evidence>
<name>A0A2W2F090_9ACTN</name>
<proteinExistence type="predicted"/>
<dbReference type="EMBL" id="POTY01000264">
    <property type="protein sequence ID" value="PZG09664.1"/>
    <property type="molecule type" value="Genomic_DNA"/>
</dbReference>
<comment type="caution">
    <text evidence="2">The sequence shown here is derived from an EMBL/GenBank/DDBJ whole genome shotgun (WGS) entry which is preliminary data.</text>
</comment>
<gene>
    <name evidence="2" type="ORF">C1I95_28760</name>
</gene>
<organism evidence="2 3">
    <name type="scientific">Micromonospora craterilacus</name>
    <dbReference type="NCBI Taxonomy" id="1655439"/>
    <lineage>
        <taxon>Bacteria</taxon>
        <taxon>Bacillati</taxon>
        <taxon>Actinomycetota</taxon>
        <taxon>Actinomycetes</taxon>
        <taxon>Micromonosporales</taxon>
        <taxon>Micromonosporaceae</taxon>
        <taxon>Micromonospora</taxon>
    </lineage>
</organism>
<accession>A0A2W2F090</accession>
<dbReference type="AlphaFoldDB" id="A0A2W2F090"/>
<dbReference type="OrthoDB" id="3371969at2"/>
<keyword evidence="3" id="KW-1185">Reference proteome</keyword>
<protein>
    <submittedName>
        <fullName evidence="2">Uncharacterized protein</fullName>
    </submittedName>
</protein>
<evidence type="ECO:0000256" key="1">
    <source>
        <dbReference type="SAM" id="MobiDB-lite"/>
    </source>
</evidence>
<dbReference type="InterPro" id="IPR036390">
    <property type="entry name" value="WH_DNA-bd_sf"/>
</dbReference>
<feature type="region of interest" description="Disordered" evidence="1">
    <location>
        <begin position="56"/>
        <end position="215"/>
    </location>
</feature>
<sequence>MTEVPAETDLPHGMLKVLGALGDLGEATAAAVAEHAEVAYSTATAKLRNLENMNLAEPFHPSPGRTLWRLTGTSRPSEGQTEGATAIADGPPGTSDQHPAAAEPPAEHSTAVEVTEAAVPESEPQVMAEASGTERPDSDSEMGAHAVGSHDHTASAQDGDPQPAAEPAPTEAANDSVPTTPVAMGANEVDSGSDNPSTGTGTGTGPARTRRGKGSLRTAILAILKAHPDRQYKTSELCKLIDRAEAGTGANKAGAGAVANAATKLVADGVAVQTVDQPATYQLAPTSSSQ</sequence>
<feature type="compositionally biased region" description="Low complexity" evidence="1">
    <location>
        <begin position="161"/>
        <end position="173"/>
    </location>
</feature>
<reference evidence="2 3" key="1">
    <citation type="submission" date="2018-01" db="EMBL/GenBank/DDBJ databases">
        <title>Draft genome sequence of Jishengella sp. NA12.</title>
        <authorList>
            <person name="Sahin N."/>
            <person name="Ay H."/>
            <person name="Saygin H."/>
        </authorList>
    </citation>
    <scope>NUCLEOTIDE SEQUENCE [LARGE SCALE GENOMIC DNA]</scope>
    <source>
        <strain evidence="2 3">NA12</strain>
    </source>
</reference>
<evidence type="ECO:0000313" key="3">
    <source>
        <dbReference type="Proteomes" id="UP000248924"/>
    </source>
</evidence>
<dbReference type="RefSeq" id="WP_111218513.1">
    <property type="nucleotide sequence ID" value="NZ_POTY01000264.1"/>
</dbReference>
<dbReference type="SUPFAM" id="SSF46785">
    <property type="entry name" value="Winged helix' DNA-binding domain"/>
    <property type="match status" value="1"/>
</dbReference>